<evidence type="ECO:0000313" key="1">
    <source>
        <dbReference type="EMBL" id="SDG90404.1"/>
    </source>
</evidence>
<keyword evidence="2" id="KW-1185">Reference proteome</keyword>
<protein>
    <submittedName>
        <fullName evidence="1">EAL domain-containing protein</fullName>
    </submittedName>
</protein>
<dbReference type="SUPFAM" id="SSF141868">
    <property type="entry name" value="EAL domain-like"/>
    <property type="match status" value="1"/>
</dbReference>
<dbReference type="AlphaFoldDB" id="A0A1G7Y200"/>
<gene>
    <name evidence="1" type="ORF">SAMN04488136_104164</name>
</gene>
<dbReference type="EMBL" id="FNDD01000004">
    <property type="protein sequence ID" value="SDG90404.1"/>
    <property type="molecule type" value="Genomic_DNA"/>
</dbReference>
<dbReference type="STRING" id="861298.SAMN04488136_104164"/>
<dbReference type="InterPro" id="IPR035919">
    <property type="entry name" value="EAL_sf"/>
</dbReference>
<evidence type="ECO:0000313" key="2">
    <source>
        <dbReference type="Proteomes" id="UP000198854"/>
    </source>
</evidence>
<reference evidence="1 2" key="1">
    <citation type="submission" date="2016-10" db="EMBL/GenBank/DDBJ databases">
        <authorList>
            <person name="de Groot N.N."/>
        </authorList>
    </citation>
    <scope>NUCLEOTIDE SEQUENCE [LARGE SCALE GENOMIC DNA]</scope>
    <source>
        <strain evidence="1 2">CGMCC 1.10228</strain>
    </source>
</reference>
<sequence>MDNLSNYRSLYHKIHQLMEEHVVTEDDQLVFEAFEKNDIRHACQAIRATRDGEVEFQHLTLRFGSQNEQSVYQFDLSDTMSYCLDLYSLYLALRQTQFQLETFHPDLISNVVVPIRLEALLWEHGQVFIDHVMRFSAHAFAHLVPSLQMPMSMSRTGVIDKLIEDFKERAYAVWFEVTPKDKDYTLISYYKPHAVKLSGTLETKEDRTALLPLIRFFKRYHFPWIASRVGTQAELNQYRLLGASYYFGYFSDIPTSMSFKAFSDEDNEVW</sequence>
<name>A0A1G7Y200_9VIBR</name>
<organism evidence="1 2">
    <name type="scientific">Vibrio xiamenensis</name>
    <dbReference type="NCBI Taxonomy" id="861298"/>
    <lineage>
        <taxon>Bacteria</taxon>
        <taxon>Pseudomonadati</taxon>
        <taxon>Pseudomonadota</taxon>
        <taxon>Gammaproteobacteria</taxon>
        <taxon>Vibrionales</taxon>
        <taxon>Vibrionaceae</taxon>
        <taxon>Vibrio</taxon>
    </lineage>
</organism>
<dbReference type="Gene3D" id="3.20.20.450">
    <property type="entry name" value="EAL domain"/>
    <property type="match status" value="1"/>
</dbReference>
<dbReference type="Proteomes" id="UP000198854">
    <property type="component" value="Unassembled WGS sequence"/>
</dbReference>
<dbReference type="RefSeq" id="WP_093270438.1">
    <property type="nucleotide sequence ID" value="NZ_FNDD01000004.1"/>
</dbReference>
<accession>A0A1G7Y200</accession>
<proteinExistence type="predicted"/>